<dbReference type="Proteomes" id="UP000003705">
    <property type="component" value="Unassembled WGS sequence"/>
</dbReference>
<dbReference type="GO" id="GO:0003723">
    <property type="term" value="F:RNA binding"/>
    <property type="evidence" value="ECO:0007669"/>
    <property type="project" value="InterPro"/>
</dbReference>
<name>E4KYV1_9FIRM</name>
<keyword evidence="2" id="KW-1185">Reference proteome</keyword>
<reference evidence="1 2" key="1">
    <citation type="submission" date="2010-10" db="EMBL/GenBank/DDBJ databases">
        <authorList>
            <person name="Durkin A.S."/>
            <person name="Madupu R."/>
            <person name="Torralba M."/>
            <person name="Gillis M."/>
            <person name="Methe B."/>
            <person name="Sutton G."/>
            <person name="Nelson K.E."/>
        </authorList>
    </citation>
    <scope>NUCLEOTIDE SEQUENCE [LARGE SCALE GENOMIC DNA]</scope>
    <source>
        <strain evidence="1 2">ACS-146-V-Sch2b</strain>
    </source>
</reference>
<proteinExistence type="predicted"/>
<evidence type="ECO:0000313" key="1">
    <source>
        <dbReference type="EMBL" id="EFR32986.1"/>
    </source>
</evidence>
<dbReference type="Pfam" id="PF13958">
    <property type="entry name" value="ToxN_toxin"/>
    <property type="match status" value="1"/>
</dbReference>
<dbReference type="GO" id="GO:0004521">
    <property type="term" value="F:RNA endonuclease activity"/>
    <property type="evidence" value="ECO:0007669"/>
    <property type="project" value="InterPro"/>
</dbReference>
<organism evidence="1 2">
    <name type="scientific">Peptoniphilus harei ACS-146-V-Sch2b</name>
    <dbReference type="NCBI Taxonomy" id="908338"/>
    <lineage>
        <taxon>Bacteria</taxon>
        <taxon>Bacillati</taxon>
        <taxon>Bacillota</taxon>
        <taxon>Tissierellia</taxon>
        <taxon>Tissierellales</taxon>
        <taxon>Peptoniphilaceae</taxon>
        <taxon>Peptoniphilus</taxon>
    </lineage>
</organism>
<dbReference type="InterPro" id="IPR025911">
    <property type="entry name" value="ToxN/AbiQ_toxin"/>
</dbReference>
<dbReference type="Gene3D" id="3.10.129.130">
    <property type="match status" value="1"/>
</dbReference>
<sequence>MHILSILDIKKMIPVPTDCYERIDFNELEDIRYKDLFQKEYAFC</sequence>
<dbReference type="AlphaFoldDB" id="E4KYV1"/>
<accession>E4KYV1</accession>
<evidence type="ECO:0000313" key="2">
    <source>
        <dbReference type="Proteomes" id="UP000003705"/>
    </source>
</evidence>
<dbReference type="EMBL" id="AENP01000018">
    <property type="protein sequence ID" value="EFR32986.1"/>
    <property type="molecule type" value="Genomic_DNA"/>
</dbReference>
<gene>
    <name evidence="1" type="ORF">HMPREF9286_1776</name>
</gene>
<dbReference type="InterPro" id="IPR053735">
    <property type="entry name" value="Type_III_TA_endoRNase"/>
</dbReference>
<comment type="caution">
    <text evidence="1">The sequence shown here is derived from an EMBL/GenBank/DDBJ whole genome shotgun (WGS) entry which is preliminary data.</text>
</comment>
<protein>
    <submittedName>
        <fullName evidence="1">Uncharacterized protein</fullName>
    </submittedName>
</protein>